<sequence length="463" mass="52533">MLAEEVQAVIEACARSDAPVAACAERVVGGVEADAVELAARQATAAALVNGEDDVLEKLVSIAVAVGVKDPASFARVPFHVLEDILDGSPESEIERWWVLVEKEEALRATALFSKGKFVLLRFCNGLLKRVRQKPELCGRILIFLSMAFPLSERSAVNVKGEVSDTRIEISEEDEDTEDAEYSKFWRIQKWLSNPQLELTDEAFRAADDALSVLESVTDFSDYSTFFAGKYLTDPNLLRTQLRDPLFRMQVATQMYMVFDYLWHEHETLRERTDAVRRRALSIVETHDVKQAGFLTHLASRERFWVQWKKDGCPPYERYPSTEEDVVVVERQPYMPPIPGKWEPTNVEPPYSLEELKKDCERLSRVPTLEEHLKKWEEADDPANGIEEAFHPRHDQVYAWRAMRLVTTHRPRWLGDMRDGDVGIAVKKLQAERAGIDPDTIKGNDLNKKRTPPVAAQAPAATA</sequence>
<feature type="compositionally biased region" description="Low complexity" evidence="1">
    <location>
        <begin position="452"/>
        <end position="463"/>
    </location>
</feature>
<keyword evidence="3" id="KW-1185">Reference proteome</keyword>
<dbReference type="PANTHER" id="PTHR13265">
    <property type="entry name" value="THO COMPLEX SUBUNIT 1"/>
    <property type="match status" value="1"/>
</dbReference>
<evidence type="ECO:0000313" key="3">
    <source>
        <dbReference type="Proteomes" id="UP001230188"/>
    </source>
</evidence>
<dbReference type="GO" id="GO:0006406">
    <property type="term" value="P:mRNA export from nucleus"/>
    <property type="evidence" value="ECO:0007669"/>
    <property type="project" value="TreeGrafter"/>
</dbReference>
<dbReference type="PANTHER" id="PTHR13265:SF0">
    <property type="entry name" value="HPR1"/>
    <property type="match status" value="1"/>
</dbReference>
<gene>
    <name evidence="2" type="ORF">CTAYLR_002130</name>
</gene>
<feature type="region of interest" description="Disordered" evidence="1">
    <location>
        <begin position="435"/>
        <end position="463"/>
    </location>
</feature>
<reference evidence="2" key="1">
    <citation type="submission" date="2023-01" db="EMBL/GenBank/DDBJ databases">
        <title>Metagenome sequencing of chrysophaentin producing Chrysophaeum taylorii.</title>
        <authorList>
            <person name="Davison J."/>
            <person name="Bewley C."/>
        </authorList>
    </citation>
    <scope>NUCLEOTIDE SEQUENCE</scope>
    <source>
        <strain evidence="2">NIES-1699</strain>
    </source>
</reference>
<dbReference type="GO" id="GO:0000445">
    <property type="term" value="C:THO complex part of transcription export complex"/>
    <property type="evidence" value="ECO:0007669"/>
    <property type="project" value="TreeGrafter"/>
</dbReference>
<name>A0AAD7UME6_9STRA</name>
<dbReference type="AlphaFoldDB" id="A0AAD7UME6"/>
<protein>
    <recommendedName>
        <fullName evidence="4">THO complex subunit 1</fullName>
    </recommendedName>
</protein>
<dbReference type="EMBL" id="JAQMWT010000044">
    <property type="protein sequence ID" value="KAJ8612673.1"/>
    <property type="molecule type" value="Genomic_DNA"/>
</dbReference>
<accession>A0AAD7UME6</accession>
<evidence type="ECO:0008006" key="4">
    <source>
        <dbReference type="Google" id="ProtNLM"/>
    </source>
</evidence>
<evidence type="ECO:0000256" key="1">
    <source>
        <dbReference type="SAM" id="MobiDB-lite"/>
    </source>
</evidence>
<organism evidence="2 3">
    <name type="scientific">Chrysophaeum taylorii</name>
    <dbReference type="NCBI Taxonomy" id="2483200"/>
    <lineage>
        <taxon>Eukaryota</taxon>
        <taxon>Sar</taxon>
        <taxon>Stramenopiles</taxon>
        <taxon>Ochrophyta</taxon>
        <taxon>Pelagophyceae</taxon>
        <taxon>Pelagomonadales</taxon>
        <taxon>Pelagomonadaceae</taxon>
        <taxon>Chrysophaeum</taxon>
    </lineage>
</organism>
<proteinExistence type="predicted"/>
<dbReference type="Pfam" id="PF11957">
    <property type="entry name" value="efThoc1"/>
    <property type="match status" value="2"/>
</dbReference>
<feature type="compositionally biased region" description="Basic and acidic residues" evidence="1">
    <location>
        <begin position="435"/>
        <end position="448"/>
    </location>
</feature>
<dbReference type="Proteomes" id="UP001230188">
    <property type="component" value="Unassembled WGS sequence"/>
</dbReference>
<dbReference type="InterPro" id="IPR021861">
    <property type="entry name" value="THO_THOC1"/>
</dbReference>
<evidence type="ECO:0000313" key="2">
    <source>
        <dbReference type="EMBL" id="KAJ8612673.1"/>
    </source>
</evidence>
<comment type="caution">
    <text evidence="2">The sequence shown here is derived from an EMBL/GenBank/DDBJ whole genome shotgun (WGS) entry which is preliminary data.</text>
</comment>